<evidence type="ECO:0000256" key="2">
    <source>
        <dbReference type="PROSITE-ProRule" id="PRU00169"/>
    </source>
</evidence>
<dbReference type="PANTHER" id="PTHR30576:SF0">
    <property type="entry name" value="UNDECAPRENYL-PHOSPHATE N-ACETYLGALACTOSAMINYL 1-PHOSPHATE TRANSFERASE-RELATED"/>
    <property type="match status" value="1"/>
</dbReference>
<comment type="similarity">
    <text evidence="1">Belongs to the bacterial sugar transferase family.</text>
</comment>
<keyword evidence="5" id="KW-1185">Reference proteome</keyword>
<dbReference type="AlphaFoldDB" id="A0A418MIJ5"/>
<sequence length="415" mass="47094">MATSSSTGPHFQVLYLERDPEAALLFIRAFGQYVAIKTLDEPDEAITYLREGNPVDVVVINEQMGGLGFLEAVRDSPFLQNTPVLLMTSDMSPVVQRRAMQLKAIDVFPVNFPEDDLRLRFDYLIRRKQYMAERSVPVNGVTWSTAKVTMPAPLTGRSLQGLQSPARMPLWKRSIDVAVSASTLLALSPLLAVVALAIRLDSKGPILYRSKRVGYGYRVFDMYKFRTMRTGADALISSLASQNIYSQTKPEEATENERCQNCQLAGVECQRPLFLNDKQVCEHVYRDSQRNKAMFMKFREDPRVTRLGRILRNTSIDELPQLFNILLGDMSLVGNRPLPLYEAERLTTTGFAQRFAAPAGLTGLWQVMKRAKGQPRMSDLERIQLDIKYAETFSFRTDFQIMLKTITAVWQKENV</sequence>
<dbReference type="RefSeq" id="WP_119666096.1">
    <property type="nucleotide sequence ID" value="NZ_QXED01000001.1"/>
</dbReference>
<dbReference type="GO" id="GO:0000160">
    <property type="term" value="P:phosphorelay signal transduction system"/>
    <property type="evidence" value="ECO:0007669"/>
    <property type="project" value="InterPro"/>
</dbReference>
<gene>
    <name evidence="4" type="ORF">DYU11_02720</name>
</gene>
<dbReference type="SUPFAM" id="SSF52172">
    <property type="entry name" value="CheY-like"/>
    <property type="match status" value="1"/>
</dbReference>
<evidence type="ECO:0000256" key="1">
    <source>
        <dbReference type="ARBA" id="ARBA00006464"/>
    </source>
</evidence>
<feature type="domain" description="Response regulatory" evidence="3">
    <location>
        <begin position="12"/>
        <end position="125"/>
    </location>
</feature>
<dbReference type="InterPro" id="IPR003362">
    <property type="entry name" value="Bact_transf"/>
</dbReference>
<dbReference type="Gene3D" id="3.40.50.2300">
    <property type="match status" value="1"/>
</dbReference>
<evidence type="ECO:0000259" key="3">
    <source>
        <dbReference type="PROSITE" id="PS50110"/>
    </source>
</evidence>
<dbReference type="EMBL" id="QXED01000001">
    <property type="protein sequence ID" value="RIV27244.1"/>
    <property type="molecule type" value="Genomic_DNA"/>
</dbReference>
<evidence type="ECO:0000313" key="5">
    <source>
        <dbReference type="Proteomes" id="UP000283523"/>
    </source>
</evidence>
<dbReference type="InterPro" id="IPR011006">
    <property type="entry name" value="CheY-like_superfamily"/>
</dbReference>
<reference evidence="4 5" key="1">
    <citation type="submission" date="2018-08" db="EMBL/GenBank/DDBJ databases">
        <title>Fibrisoma montanum sp. nov., isolated from Danxia mountain soil.</title>
        <authorList>
            <person name="Huang Y."/>
        </authorList>
    </citation>
    <scope>NUCLEOTIDE SEQUENCE [LARGE SCALE GENOMIC DNA]</scope>
    <source>
        <strain evidence="4 5">HYT19</strain>
    </source>
</reference>
<protein>
    <submittedName>
        <fullName evidence="4">Response regulator</fullName>
    </submittedName>
</protein>
<name>A0A418MIJ5_9BACT</name>
<comment type="caution">
    <text evidence="2">Lacks conserved residue(s) required for the propagation of feature annotation.</text>
</comment>
<dbReference type="Proteomes" id="UP000283523">
    <property type="component" value="Unassembled WGS sequence"/>
</dbReference>
<dbReference type="OrthoDB" id="9774190at2"/>
<dbReference type="PROSITE" id="PS50110">
    <property type="entry name" value="RESPONSE_REGULATORY"/>
    <property type="match status" value="1"/>
</dbReference>
<dbReference type="PANTHER" id="PTHR30576">
    <property type="entry name" value="COLANIC BIOSYNTHESIS UDP-GLUCOSE LIPID CARRIER TRANSFERASE"/>
    <property type="match status" value="1"/>
</dbReference>
<evidence type="ECO:0000313" key="4">
    <source>
        <dbReference type="EMBL" id="RIV27244.1"/>
    </source>
</evidence>
<dbReference type="InterPro" id="IPR001789">
    <property type="entry name" value="Sig_transdc_resp-reg_receiver"/>
</dbReference>
<dbReference type="GO" id="GO:0016780">
    <property type="term" value="F:phosphotransferase activity, for other substituted phosphate groups"/>
    <property type="evidence" value="ECO:0007669"/>
    <property type="project" value="TreeGrafter"/>
</dbReference>
<dbReference type="Pfam" id="PF02397">
    <property type="entry name" value="Bac_transf"/>
    <property type="match status" value="1"/>
</dbReference>
<organism evidence="4 5">
    <name type="scientific">Fibrisoma montanum</name>
    <dbReference type="NCBI Taxonomy" id="2305895"/>
    <lineage>
        <taxon>Bacteria</taxon>
        <taxon>Pseudomonadati</taxon>
        <taxon>Bacteroidota</taxon>
        <taxon>Cytophagia</taxon>
        <taxon>Cytophagales</taxon>
        <taxon>Spirosomataceae</taxon>
        <taxon>Fibrisoma</taxon>
    </lineage>
</organism>
<proteinExistence type="inferred from homology"/>
<comment type="caution">
    <text evidence="4">The sequence shown here is derived from an EMBL/GenBank/DDBJ whole genome shotgun (WGS) entry which is preliminary data.</text>
</comment>
<accession>A0A418MIJ5</accession>